<dbReference type="InterPro" id="IPR011330">
    <property type="entry name" value="Glyco_hydro/deAcase_b/a-brl"/>
</dbReference>
<gene>
    <name evidence="6" type="ORF">DZF91_09635</name>
</gene>
<feature type="domain" description="Glycoside hydrolase family 38 N-terminal" evidence="5">
    <location>
        <begin position="19"/>
        <end position="246"/>
    </location>
</feature>
<dbReference type="GO" id="GO:0030246">
    <property type="term" value="F:carbohydrate binding"/>
    <property type="evidence" value="ECO:0007669"/>
    <property type="project" value="InterPro"/>
</dbReference>
<dbReference type="InterPro" id="IPR000602">
    <property type="entry name" value="Glyco_hydro_38_N"/>
</dbReference>
<name>A0A372JPL5_9ACTN</name>
<dbReference type="GO" id="GO:0004559">
    <property type="term" value="F:alpha-mannosidase activity"/>
    <property type="evidence" value="ECO:0007669"/>
    <property type="project" value="InterPro"/>
</dbReference>
<reference evidence="6 7" key="1">
    <citation type="submission" date="2018-08" db="EMBL/GenBank/DDBJ databases">
        <title>Actinomadura jelena sp. nov., a novel Actinomycete isolated from soil in Chad.</title>
        <authorList>
            <person name="Shi L."/>
        </authorList>
    </citation>
    <scope>NUCLEOTIDE SEQUENCE [LARGE SCALE GENOMIC DNA]</scope>
    <source>
        <strain evidence="6 7">NEAU-G17</strain>
    </source>
</reference>
<evidence type="ECO:0000259" key="5">
    <source>
        <dbReference type="Pfam" id="PF01074"/>
    </source>
</evidence>
<protein>
    <submittedName>
        <fullName evidence="6">Alpha-mannosidase</fullName>
    </submittedName>
</protein>
<keyword evidence="7" id="KW-1185">Reference proteome</keyword>
<dbReference type="Pfam" id="PF01074">
    <property type="entry name" value="Glyco_hydro_38N"/>
    <property type="match status" value="1"/>
</dbReference>
<evidence type="ECO:0000256" key="1">
    <source>
        <dbReference type="ARBA" id="ARBA00009792"/>
    </source>
</evidence>
<dbReference type="Gene3D" id="2.70.98.30">
    <property type="entry name" value="Golgi alpha-mannosidase II, domain 4"/>
    <property type="match status" value="1"/>
</dbReference>
<dbReference type="OrthoDB" id="1049785at2"/>
<dbReference type="Gene3D" id="3.20.110.10">
    <property type="entry name" value="Glycoside hydrolase 38, N terminal domain"/>
    <property type="match status" value="1"/>
</dbReference>
<dbReference type="Proteomes" id="UP000261811">
    <property type="component" value="Unassembled WGS sequence"/>
</dbReference>
<dbReference type="InterPro" id="IPR027291">
    <property type="entry name" value="Glyco_hydro_38_N_sf"/>
</dbReference>
<dbReference type="RefSeq" id="WP_117357125.1">
    <property type="nucleotide sequence ID" value="NZ_QURH01000180.1"/>
</dbReference>
<evidence type="ECO:0000313" key="7">
    <source>
        <dbReference type="Proteomes" id="UP000261811"/>
    </source>
</evidence>
<dbReference type="GO" id="GO:0046872">
    <property type="term" value="F:metal ion binding"/>
    <property type="evidence" value="ECO:0007669"/>
    <property type="project" value="UniProtKB-KW"/>
</dbReference>
<proteinExistence type="inferred from homology"/>
<keyword evidence="4" id="KW-0326">Glycosidase</keyword>
<dbReference type="Gene3D" id="1.20.1270.50">
    <property type="entry name" value="Glycoside hydrolase family 38, central domain"/>
    <property type="match status" value="1"/>
</dbReference>
<dbReference type="SUPFAM" id="SSF88688">
    <property type="entry name" value="Families 57/38 glycoside transferase middle domain"/>
    <property type="match status" value="1"/>
</dbReference>
<dbReference type="GO" id="GO:0009313">
    <property type="term" value="P:oligosaccharide catabolic process"/>
    <property type="evidence" value="ECO:0007669"/>
    <property type="project" value="TreeGrafter"/>
</dbReference>
<dbReference type="SUPFAM" id="SSF88713">
    <property type="entry name" value="Glycoside hydrolase/deacetylase"/>
    <property type="match status" value="1"/>
</dbReference>
<accession>A0A372JPL5</accession>
<dbReference type="PANTHER" id="PTHR46017:SF2">
    <property type="entry name" value="MANNOSYLGLYCERATE HYDROLASE"/>
    <property type="match status" value="1"/>
</dbReference>
<dbReference type="InterPro" id="IPR028995">
    <property type="entry name" value="Glyco_hydro_57/38_cen_sf"/>
</dbReference>
<dbReference type="EMBL" id="QURH01000180">
    <property type="protein sequence ID" value="RFU41900.1"/>
    <property type="molecule type" value="Genomic_DNA"/>
</dbReference>
<keyword evidence="2" id="KW-0479">Metal-binding</keyword>
<comment type="caution">
    <text evidence="6">The sequence shown here is derived from an EMBL/GenBank/DDBJ whole genome shotgun (WGS) entry which is preliminary data.</text>
</comment>
<organism evidence="6 7">
    <name type="scientific">Actinomadura logoneensis</name>
    <dbReference type="NCBI Taxonomy" id="2293572"/>
    <lineage>
        <taxon>Bacteria</taxon>
        <taxon>Bacillati</taxon>
        <taxon>Actinomycetota</taxon>
        <taxon>Actinomycetes</taxon>
        <taxon>Streptosporangiales</taxon>
        <taxon>Thermomonosporaceae</taxon>
        <taxon>Actinomadura</taxon>
    </lineage>
</organism>
<dbReference type="InterPro" id="IPR011013">
    <property type="entry name" value="Gal_mutarotase_sf_dom"/>
</dbReference>
<dbReference type="GO" id="GO:0006013">
    <property type="term" value="P:mannose metabolic process"/>
    <property type="evidence" value="ECO:0007669"/>
    <property type="project" value="InterPro"/>
</dbReference>
<dbReference type="SUPFAM" id="SSF74650">
    <property type="entry name" value="Galactose mutarotase-like"/>
    <property type="match status" value="1"/>
</dbReference>
<keyword evidence="3" id="KW-0378">Hydrolase</keyword>
<dbReference type="InterPro" id="IPR037094">
    <property type="entry name" value="Glyco_hydro_38_cen_sf"/>
</dbReference>
<evidence type="ECO:0000313" key="6">
    <source>
        <dbReference type="EMBL" id="RFU41900.1"/>
    </source>
</evidence>
<dbReference type="AlphaFoldDB" id="A0A372JPL5"/>
<evidence type="ECO:0000256" key="2">
    <source>
        <dbReference type="ARBA" id="ARBA00022723"/>
    </source>
</evidence>
<comment type="similarity">
    <text evidence="1">Belongs to the glycosyl hydrolase 38 family.</text>
</comment>
<evidence type="ECO:0000256" key="4">
    <source>
        <dbReference type="ARBA" id="ARBA00023295"/>
    </source>
</evidence>
<sequence>MRLTDTAPLADTADDDGLVVVPHTHWDREWYLPFQRFRLRLVGLLDDVLARMDRDPRLRFTLDGQMAAVDDYLEIRPERADLVARLVRDGRLAVGPWQILMDEFLCSGETIVRNLELGLRRADALGGAMRIGYLPDMFGHIAQMPQILRGFGIDRACVWRGVPARVTTHAFVWAAPDGSRVRTEYLPGGYGNAVHMFGDAGLVDDRAREVAAWLREWRPEGGASLAMYGSDHTAPAADLAEQVERASLPMRLATLGEFLTDSSLDGLPVVEGEMRSHARANILPGVFSVRVPLKAAMGAAERRVARYAEPLAALWLADGSADRFLELAWRKLIEVSCHDSVTGCGSDATAQQVAARMAEAEQLGHAVFDLVTARLAAGVGRDDRLVVNPSPVLRRGVVRDGPGGEPVLVEVPPLGVATVRSAAVAPRHPARVEAGRPRNDLVAVPNLGRIVDGGDIGDTYNYAPPARDTVVDEPVSEDVRVVEEGPLVASVAIDREYGWPLAADAADAGARADEVAKVVVRTVAEVHADEPFTRMSVIFDNPCRDHRVRLHLPLPRRADGSFGEGQFAVVERGLTGEGGHGEVPVPTFSAHAFVAAGGLAVLLRHVTEYEVVNDGTELALTLLRSVNWLSRDDNGLRAEPAGPQIATPDAQCPGRHVFELALMHYDGDRPGPEVLAAAERFGHEVKTVPGRAPEGTPAPAPRPGLAVEGDGVVLSSLRRRDGKLELRVVNEQPEPAEAMVTGDFASAARCDLAGRPEAPDAAGGGALDVTPGRCVLPLRPWEIATVRLD</sequence>
<evidence type="ECO:0000256" key="3">
    <source>
        <dbReference type="ARBA" id="ARBA00022801"/>
    </source>
</evidence>
<dbReference type="PANTHER" id="PTHR46017">
    <property type="entry name" value="ALPHA-MANNOSIDASE 2C1"/>
    <property type="match status" value="1"/>
</dbReference>